<sequence length="465" mass="52789">MHQAAYEGNLELVQKFIKEGIPAFCFDANGCTPLFYAVRNQHKKVAEYLLDICPGLQNVPTNSGNLPLHVACGLNSAKLFKLLIRPVRKEDYPFIPSELLAKINEETVLSVNQQNSEGHTPLFFAVEFASLGMVKKLIELGASLDIKSSDMIDIVKYAEYRGKTDMYEYLKELPRNTEGKSSDLINALKENSVVFDSEKVKKMATEKGLSKDAKTGLYNWSEEPNSYLVETNKVLSLLKLFPKDQFSNKIEKLLQLYDTNILQNRQIFQFQNYHIPYCGVVLELPDMKLSTLIHTNQYKYGEDILKQLTLDLVRGISYLHRFGLVHKAIQPSNIYIKTTGDSARPYIAKLGLIAVDEKDAYDRYHNKSILYTAPEGNEKAPSDIYSLGVTLWEMIVRDHPWSDKYCLPAEVQASNSQGKFFELHGQKLTEQSELVKIVQGCTLLQPESRFSATQIETNLMTCDLI</sequence>
<dbReference type="Pfam" id="PF12796">
    <property type="entry name" value="Ank_2"/>
    <property type="match status" value="1"/>
</dbReference>
<dbReference type="Gene3D" id="1.25.40.20">
    <property type="entry name" value="Ankyrin repeat-containing domain"/>
    <property type="match status" value="1"/>
</dbReference>
<dbReference type="PROSITE" id="PS50088">
    <property type="entry name" value="ANK_REPEAT"/>
    <property type="match status" value="1"/>
</dbReference>
<dbReference type="InterPro" id="IPR000719">
    <property type="entry name" value="Prot_kinase_dom"/>
</dbReference>
<dbReference type="InterPro" id="IPR036770">
    <property type="entry name" value="Ankyrin_rpt-contain_sf"/>
</dbReference>
<evidence type="ECO:0000256" key="3">
    <source>
        <dbReference type="PROSITE-ProRule" id="PRU00023"/>
    </source>
</evidence>
<evidence type="ECO:0000313" key="5">
    <source>
        <dbReference type="EMBL" id="NDV31480.1"/>
    </source>
</evidence>
<dbReference type="PROSITE" id="PS50297">
    <property type="entry name" value="ANK_REP_REGION"/>
    <property type="match status" value="1"/>
</dbReference>
<evidence type="ECO:0000259" key="4">
    <source>
        <dbReference type="PROSITE" id="PS50011"/>
    </source>
</evidence>
<feature type="repeat" description="ANK" evidence="3">
    <location>
        <begin position="117"/>
        <end position="149"/>
    </location>
</feature>
<keyword evidence="2 3" id="KW-0040">ANK repeat</keyword>
<accession>A0A6B2L3E1</accession>
<dbReference type="PIRSF" id="PIRSF000654">
    <property type="entry name" value="Integrin-linked_kinase"/>
    <property type="match status" value="1"/>
</dbReference>
<dbReference type="Gene3D" id="1.10.510.10">
    <property type="entry name" value="Transferase(Phosphotransferase) domain 1"/>
    <property type="match status" value="1"/>
</dbReference>
<dbReference type="GO" id="GO:0004672">
    <property type="term" value="F:protein kinase activity"/>
    <property type="evidence" value="ECO:0007669"/>
    <property type="project" value="InterPro"/>
</dbReference>
<dbReference type="EMBL" id="GIBP01002511">
    <property type="protein sequence ID" value="NDV31480.1"/>
    <property type="molecule type" value="Transcribed_RNA"/>
</dbReference>
<dbReference type="PROSITE" id="PS50011">
    <property type="entry name" value="PROTEIN_KINASE_DOM"/>
    <property type="match status" value="1"/>
</dbReference>
<dbReference type="Pfam" id="PF00069">
    <property type="entry name" value="Pkinase"/>
    <property type="match status" value="1"/>
</dbReference>
<keyword evidence="1" id="KW-0677">Repeat</keyword>
<organism evidence="5">
    <name type="scientific">Arcella intermedia</name>
    <dbReference type="NCBI Taxonomy" id="1963864"/>
    <lineage>
        <taxon>Eukaryota</taxon>
        <taxon>Amoebozoa</taxon>
        <taxon>Tubulinea</taxon>
        <taxon>Elardia</taxon>
        <taxon>Arcellinida</taxon>
        <taxon>Sphaerothecina</taxon>
        <taxon>Arcellidae</taxon>
        <taxon>Arcella</taxon>
    </lineage>
</organism>
<dbReference type="InterPro" id="IPR011009">
    <property type="entry name" value="Kinase-like_dom_sf"/>
</dbReference>
<dbReference type="Pfam" id="PF00023">
    <property type="entry name" value="Ank"/>
    <property type="match status" value="1"/>
</dbReference>
<evidence type="ECO:0000256" key="2">
    <source>
        <dbReference type="ARBA" id="ARBA00023043"/>
    </source>
</evidence>
<dbReference type="SUPFAM" id="SSF56112">
    <property type="entry name" value="Protein kinase-like (PK-like)"/>
    <property type="match status" value="1"/>
</dbReference>
<dbReference type="AlphaFoldDB" id="A0A6B2L3E1"/>
<reference evidence="5" key="1">
    <citation type="journal article" date="2020" name="J. Eukaryot. Microbiol.">
        <title>De novo Sequencing, Assembly and Annotation of the Transcriptome for the Free-Living Testate Amoeba Arcella intermedia.</title>
        <authorList>
            <person name="Ribeiro G.M."/>
            <person name="Porfirio-Sousa A.L."/>
            <person name="Maurer-Alcala X.X."/>
            <person name="Katz L.A."/>
            <person name="Lahr D.J.G."/>
        </authorList>
    </citation>
    <scope>NUCLEOTIDE SEQUENCE</scope>
</reference>
<protein>
    <recommendedName>
        <fullName evidence="4">Protein kinase domain-containing protein</fullName>
    </recommendedName>
</protein>
<dbReference type="PANTHER" id="PTHR24171">
    <property type="entry name" value="ANKYRIN REPEAT DOMAIN-CONTAINING PROTEIN 39-RELATED"/>
    <property type="match status" value="1"/>
</dbReference>
<proteinExistence type="predicted"/>
<dbReference type="SMART" id="SM00220">
    <property type="entry name" value="S_TKc"/>
    <property type="match status" value="1"/>
</dbReference>
<evidence type="ECO:0000256" key="1">
    <source>
        <dbReference type="ARBA" id="ARBA00022737"/>
    </source>
</evidence>
<name>A0A6B2L3E1_9EUKA</name>
<dbReference type="GO" id="GO:0005524">
    <property type="term" value="F:ATP binding"/>
    <property type="evidence" value="ECO:0007669"/>
    <property type="project" value="InterPro"/>
</dbReference>
<feature type="domain" description="Protein kinase" evidence="4">
    <location>
        <begin position="167"/>
        <end position="460"/>
    </location>
</feature>
<dbReference type="InterPro" id="IPR002110">
    <property type="entry name" value="Ankyrin_rpt"/>
</dbReference>
<dbReference type="SMART" id="SM00248">
    <property type="entry name" value="ANK"/>
    <property type="match status" value="3"/>
</dbReference>
<dbReference type="SUPFAM" id="SSF48403">
    <property type="entry name" value="Ankyrin repeat"/>
    <property type="match status" value="1"/>
</dbReference>